<evidence type="ECO:0000256" key="3">
    <source>
        <dbReference type="ARBA" id="ARBA00022692"/>
    </source>
</evidence>
<feature type="transmembrane region" description="Helical" evidence="9">
    <location>
        <begin position="33"/>
        <end position="53"/>
    </location>
</feature>
<evidence type="ECO:0000313" key="11">
    <source>
        <dbReference type="Proteomes" id="UP001634394"/>
    </source>
</evidence>
<evidence type="ECO:0000256" key="8">
    <source>
        <dbReference type="ARBA" id="ARBA00049560"/>
    </source>
</evidence>
<comment type="similarity">
    <text evidence="2">Belongs to the TMEM86 family.</text>
</comment>
<evidence type="ECO:0000313" key="10">
    <source>
        <dbReference type="EMBL" id="KAL3855321.1"/>
    </source>
</evidence>
<comment type="catalytic activity">
    <reaction evidence="8">
        <text>a 1-O-(1Z-alkenyl)-sn-glycero-3-phosphocholine + H2O = a 2,3-saturated aldehyde + sn-glycerol 3-phosphocholine</text>
        <dbReference type="Rhea" id="RHEA:22544"/>
        <dbReference type="ChEBI" id="CHEBI:15377"/>
        <dbReference type="ChEBI" id="CHEBI:16870"/>
        <dbReference type="ChEBI" id="CHEBI:73359"/>
        <dbReference type="ChEBI" id="CHEBI:77287"/>
        <dbReference type="EC" id="3.3.2.2"/>
    </reaction>
</comment>
<evidence type="ECO:0000256" key="6">
    <source>
        <dbReference type="ARBA" id="ARBA00035673"/>
    </source>
</evidence>
<keyword evidence="5 9" id="KW-0472">Membrane</keyword>
<dbReference type="EMBL" id="JBJQND010000014">
    <property type="protein sequence ID" value="KAL3855321.1"/>
    <property type="molecule type" value="Genomic_DNA"/>
</dbReference>
<comment type="subcellular location">
    <subcellularLocation>
        <location evidence="1">Membrane</location>
        <topology evidence="1">Multi-pass membrane protein</topology>
    </subcellularLocation>
</comment>
<dbReference type="InterPro" id="IPR012506">
    <property type="entry name" value="TMEM86B-like"/>
</dbReference>
<dbReference type="GO" id="GO:0047408">
    <property type="term" value="F:alkenylglycerophosphocholine hydrolase activity"/>
    <property type="evidence" value="ECO:0007669"/>
    <property type="project" value="UniProtKB-EC"/>
</dbReference>
<dbReference type="PANTHER" id="PTHR31885">
    <property type="entry name" value="GH04784P"/>
    <property type="match status" value="1"/>
</dbReference>
<sequence>MQLKEHEHLLYFVLLGLLTSSLGDICLTFSHNLFFPGTLLFAITHYCYAVAFGKQNGGRMTKIVFILIWMTGFILIQPKVTPCIMKMLILGYSALLFNTGWRSTAIFESERTIGAFIGCLGTISFMSSDSLTWVIPIPRCEFLIMVTYYCGQLGIALGTTQRLHVASM</sequence>
<keyword evidence="11" id="KW-1185">Reference proteome</keyword>
<feature type="transmembrane region" description="Helical" evidence="9">
    <location>
        <begin position="60"/>
        <end position="78"/>
    </location>
</feature>
<evidence type="ECO:0000256" key="2">
    <source>
        <dbReference type="ARBA" id="ARBA00007375"/>
    </source>
</evidence>
<organism evidence="10 11">
    <name type="scientific">Sinanodonta woodiana</name>
    <name type="common">Chinese pond mussel</name>
    <name type="synonym">Anodonta woodiana</name>
    <dbReference type="NCBI Taxonomy" id="1069815"/>
    <lineage>
        <taxon>Eukaryota</taxon>
        <taxon>Metazoa</taxon>
        <taxon>Spiralia</taxon>
        <taxon>Lophotrochozoa</taxon>
        <taxon>Mollusca</taxon>
        <taxon>Bivalvia</taxon>
        <taxon>Autobranchia</taxon>
        <taxon>Heteroconchia</taxon>
        <taxon>Palaeoheterodonta</taxon>
        <taxon>Unionida</taxon>
        <taxon>Unionoidea</taxon>
        <taxon>Unionidae</taxon>
        <taxon>Unioninae</taxon>
        <taxon>Sinanodonta</taxon>
    </lineage>
</organism>
<keyword evidence="4 9" id="KW-1133">Transmembrane helix</keyword>
<protein>
    <recommendedName>
        <fullName evidence="6">lysoplasmalogenase</fullName>
        <ecNumber evidence="6">3.3.2.2</ecNumber>
    </recommendedName>
</protein>
<evidence type="ECO:0000256" key="7">
    <source>
        <dbReference type="ARBA" id="ARBA00049458"/>
    </source>
</evidence>
<comment type="catalytic activity">
    <reaction evidence="7">
        <text>a 1-O-(1Z-alkenyl)-sn-glycero-3-phosphoethanolamine + H2O = a 2,3-saturated aldehyde + sn-glycero-3-phosphoethanolamine</text>
        <dbReference type="Rhea" id="RHEA:16905"/>
        <dbReference type="ChEBI" id="CHEBI:15377"/>
        <dbReference type="ChEBI" id="CHEBI:73359"/>
        <dbReference type="ChEBI" id="CHEBI:77288"/>
        <dbReference type="ChEBI" id="CHEBI:143890"/>
        <dbReference type="EC" id="3.3.2.2"/>
    </reaction>
</comment>
<dbReference type="AlphaFoldDB" id="A0ABD3V0Y3"/>
<feature type="transmembrane region" description="Helical" evidence="9">
    <location>
        <begin position="113"/>
        <end position="136"/>
    </location>
</feature>
<evidence type="ECO:0000256" key="1">
    <source>
        <dbReference type="ARBA" id="ARBA00004141"/>
    </source>
</evidence>
<gene>
    <name evidence="10" type="ORF">ACJMK2_014537</name>
</gene>
<evidence type="ECO:0000256" key="5">
    <source>
        <dbReference type="ARBA" id="ARBA00023136"/>
    </source>
</evidence>
<dbReference type="Proteomes" id="UP001634394">
    <property type="component" value="Unassembled WGS sequence"/>
</dbReference>
<evidence type="ECO:0000256" key="4">
    <source>
        <dbReference type="ARBA" id="ARBA00022989"/>
    </source>
</evidence>
<dbReference type="PANTHER" id="PTHR31885:SF6">
    <property type="entry name" value="GH04784P"/>
    <property type="match status" value="1"/>
</dbReference>
<feature type="transmembrane region" description="Helical" evidence="9">
    <location>
        <begin position="142"/>
        <end position="160"/>
    </location>
</feature>
<dbReference type="EC" id="3.3.2.2" evidence="6"/>
<proteinExistence type="inferred from homology"/>
<dbReference type="Pfam" id="PF07947">
    <property type="entry name" value="YhhN"/>
    <property type="match status" value="1"/>
</dbReference>
<keyword evidence="3 9" id="KW-0812">Transmembrane</keyword>
<comment type="caution">
    <text evidence="10">The sequence shown here is derived from an EMBL/GenBank/DDBJ whole genome shotgun (WGS) entry which is preliminary data.</text>
</comment>
<accession>A0ABD3V0Y3</accession>
<dbReference type="GO" id="GO:0016020">
    <property type="term" value="C:membrane"/>
    <property type="evidence" value="ECO:0007669"/>
    <property type="project" value="UniProtKB-SubCell"/>
</dbReference>
<reference evidence="10 11" key="1">
    <citation type="submission" date="2024-11" db="EMBL/GenBank/DDBJ databases">
        <title>Chromosome-level genome assembly of the freshwater bivalve Anodonta woodiana.</title>
        <authorList>
            <person name="Chen X."/>
        </authorList>
    </citation>
    <scope>NUCLEOTIDE SEQUENCE [LARGE SCALE GENOMIC DNA]</scope>
    <source>
        <strain evidence="10">MN2024</strain>
        <tissue evidence="10">Gills</tissue>
    </source>
</reference>
<name>A0ABD3V0Y3_SINWO</name>
<evidence type="ECO:0000256" key="9">
    <source>
        <dbReference type="SAM" id="Phobius"/>
    </source>
</evidence>